<gene>
    <name evidence="2" type="ORF">B4O97_15475</name>
</gene>
<dbReference type="STRING" id="1963862.B4O97_15475"/>
<name>A0A1Y1RVW8_9SPIO</name>
<keyword evidence="1" id="KW-0812">Transmembrane</keyword>
<sequence length="375" mass="40698">MLIILHCSGSTLLGEEGSPVVFDYYGEIGCTHCDLFAEKVLPQAEEEAGIRASANYYDILSRSGYERCEQELSRRGYEFTVFPVLVIGNNVYQGNSAVEENLPEELIHFAEHGEYRPRVPEKGTANKSSPVSLAVVPVFLAGLIDGVNPCAFVTMLFFISWITLRGGGRRRILLSGGAFISGVFIAYLGIGFGLLAFLRSASAMDLLRLAVRYLFAGMALLLALLSFKDALRAGSGQAGTMLLQLPKGLKRRIHGVIRRNPSGKGTPVVPLLIAFVVSGFIVALLELACTGQIYLPTIAYMLQSGAGKGAGIQIFWLFVYNLAFILPLTGILVLALAGVEQQFIRDWFSRHIPAGKTAMGLLFLLLAVLIWFGGV</sequence>
<accession>A0A1Y1RVW8</accession>
<evidence type="ECO:0000313" key="3">
    <source>
        <dbReference type="Proteomes" id="UP000192343"/>
    </source>
</evidence>
<reference evidence="2 3" key="1">
    <citation type="submission" date="2017-03" db="EMBL/GenBank/DDBJ databases">
        <title>Draft Genome sequence of Marispirochaeta sp. strain JC444.</title>
        <authorList>
            <person name="Shivani Y."/>
            <person name="Subhash Y."/>
            <person name="Sasikala C."/>
            <person name="Ramana C."/>
        </authorList>
    </citation>
    <scope>NUCLEOTIDE SEQUENCE [LARGE SCALE GENOMIC DNA]</scope>
    <source>
        <strain evidence="2 3">JC444</strain>
    </source>
</reference>
<feature type="transmembrane region" description="Helical" evidence="1">
    <location>
        <begin position="358"/>
        <end position="374"/>
    </location>
</feature>
<protein>
    <recommendedName>
        <fullName evidence="4">Cytochrome C biogenesis protein transmembrane domain-containing protein</fullName>
    </recommendedName>
</protein>
<dbReference type="EMBL" id="MWQY01000019">
    <property type="protein sequence ID" value="ORC32852.1"/>
    <property type="molecule type" value="Genomic_DNA"/>
</dbReference>
<proteinExistence type="predicted"/>
<keyword evidence="1" id="KW-0472">Membrane</keyword>
<feature type="transmembrane region" description="Helical" evidence="1">
    <location>
        <begin position="210"/>
        <end position="227"/>
    </location>
</feature>
<comment type="caution">
    <text evidence="2">The sequence shown here is derived from an EMBL/GenBank/DDBJ whole genome shotgun (WGS) entry which is preliminary data.</text>
</comment>
<evidence type="ECO:0008006" key="4">
    <source>
        <dbReference type="Google" id="ProtNLM"/>
    </source>
</evidence>
<feature type="transmembrane region" description="Helical" evidence="1">
    <location>
        <begin position="314"/>
        <end position="337"/>
    </location>
</feature>
<organism evidence="2 3">
    <name type="scientific">Marispirochaeta aestuarii</name>
    <dbReference type="NCBI Taxonomy" id="1963862"/>
    <lineage>
        <taxon>Bacteria</taxon>
        <taxon>Pseudomonadati</taxon>
        <taxon>Spirochaetota</taxon>
        <taxon>Spirochaetia</taxon>
        <taxon>Spirochaetales</taxon>
        <taxon>Spirochaetaceae</taxon>
        <taxon>Marispirochaeta</taxon>
    </lineage>
</organism>
<evidence type="ECO:0000313" key="2">
    <source>
        <dbReference type="EMBL" id="ORC32852.1"/>
    </source>
</evidence>
<dbReference type="AlphaFoldDB" id="A0A1Y1RVW8"/>
<keyword evidence="1" id="KW-1133">Transmembrane helix</keyword>
<evidence type="ECO:0000256" key="1">
    <source>
        <dbReference type="SAM" id="Phobius"/>
    </source>
</evidence>
<feature type="transmembrane region" description="Helical" evidence="1">
    <location>
        <begin position="268"/>
        <end position="294"/>
    </location>
</feature>
<dbReference type="Proteomes" id="UP000192343">
    <property type="component" value="Unassembled WGS sequence"/>
</dbReference>
<feature type="transmembrane region" description="Helical" evidence="1">
    <location>
        <begin position="172"/>
        <end position="198"/>
    </location>
</feature>
<feature type="transmembrane region" description="Helical" evidence="1">
    <location>
        <begin position="134"/>
        <end position="160"/>
    </location>
</feature>
<keyword evidence="3" id="KW-1185">Reference proteome</keyword>